<reference evidence="2" key="1">
    <citation type="submission" date="2016-10" db="EMBL/GenBank/DDBJ databases">
        <authorList>
            <person name="Varghese N."/>
            <person name="Submissions S."/>
        </authorList>
    </citation>
    <scope>NUCLEOTIDE SEQUENCE [LARGE SCALE GENOMIC DNA]</scope>
    <source>
        <strain evidence="2">IBRC-M10078</strain>
    </source>
</reference>
<evidence type="ECO:0000313" key="2">
    <source>
        <dbReference type="Proteomes" id="UP000199159"/>
    </source>
</evidence>
<dbReference type="EMBL" id="FNJU01000003">
    <property type="protein sequence ID" value="SDP42671.1"/>
    <property type="molecule type" value="Genomic_DNA"/>
</dbReference>
<accession>A0A1H0SLP6</accession>
<name>A0A1H0SLP6_9BACI</name>
<dbReference type="Proteomes" id="UP000199159">
    <property type="component" value="Unassembled WGS sequence"/>
</dbReference>
<sequence>MGRQIEYYMELESYKLLVKKAFELGFKVIHMTNDLQICSSFNEIRAWDSRDRIYFYLEEAGQLIVKENGYIDTFFSPVVESGYSYLNEKRKTITKGRIWVSSHSWRNEGDFNKRSGLLDKKYSSLMRYVKKIAPYTEVEVKAQNPIYEGKKFKSKEYITPFLLNEIKQNKYDCI</sequence>
<protein>
    <submittedName>
        <fullName evidence="1">Uncharacterized protein</fullName>
    </submittedName>
</protein>
<keyword evidence="2" id="KW-1185">Reference proteome</keyword>
<evidence type="ECO:0000313" key="1">
    <source>
        <dbReference type="EMBL" id="SDP42671.1"/>
    </source>
</evidence>
<dbReference type="RefSeq" id="WP_090851406.1">
    <property type="nucleotide sequence ID" value="NZ_FNJU01000003.1"/>
</dbReference>
<dbReference type="OrthoDB" id="2055977at2"/>
<dbReference type="AlphaFoldDB" id="A0A1H0SLP6"/>
<gene>
    <name evidence="1" type="ORF">SAMN05216565_1034</name>
</gene>
<dbReference type="STRING" id="930152.SAMN05216565_1034"/>
<proteinExistence type="predicted"/>
<organism evidence="1 2">
    <name type="scientific">Litchfieldia salsa</name>
    <dbReference type="NCBI Taxonomy" id="930152"/>
    <lineage>
        <taxon>Bacteria</taxon>
        <taxon>Bacillati</taxon>
        <taxon>Bacillota</taxon>
        <taxon>Bacilli</taxon>
        <taxon>Bacillales</taxon>
        <taxon>Bacillaceae</taxon>
        <taxon>Litchfieldia</taxon>
    </lineage>
</organism>